<name>A0ABS0Z9B0_9GAMM</name>
<gene>
    <name evidence="4" type="ORF">JHD44_06110</name>
</gene>
<dbReference type="CDD" id="cd00130">
    <property type="entry name" value="PAS"/>
    <property type="match status" value="1"/>
</dbReference>
<dbReference type="PANTHER" id="PTHR44757:SF2">
    <property type="entry name" value="BIOFILM ARCHITECTURE MAINTENANCE PROTEIN MBAA"/>
    <property type="match status" value="1"/>
</dbReference>
<dbReference type="NCBIfam" id="TIGR00229">
    <property type="entry name" value="sensory_box"/>
    <property type="match status" value="2"/>
</dbReference>
<feature type="domain" description="EAL" evidence="2">
    <location>
        <begin position="467"/>
        <end position="721"/>
    </location>
</feature>
<dbReference type="Gene3D" id="3.20.20.450">
    <property type="entry name" value="EAL domain"/>
    <property type="match status" value="1"/>
</dbReference>
<evidence type="ECO:0000313" key="5">
    <source>
        <dbReference type="Proteomes" id="UP000598488"/>
    </source>
</evidence>
<dbReference type="Gene3D" id="3.30.70.270">
    <property type="match status" value="1"/>
</dbReference>
<reference evidence="4 5" key="1">
    <citation type="submission" date="2020-12" db="EMBL/GenBank/DDBJ databases">
        <title>Comparative genome analysis of fungal antagonists Marinomonas ostreistagni 398 and M. spartinae 468.</title>
        <authorList>
            <person name="Fields J.L."/>
            <person name="Mavrodi O.V."/>
            <person name="Biber P.D."/>
            <person name="Indest K.J."/>
            <person name="Mavrodi D.V."/>
        </authorList>
    </citation>
    <scope>NUCLEOTIDE SEQUENCE [LARGE SCALE GENOMIC DNA]</scope>
    <source>
        <strain evidence="4 5">USM7</strain>
    </source>
</reference>
<dbReference type="PROSITE" id="PS50883">
    <property type="entry name" value="EAL"/>
    <property type="match status" value="1"/>
</dbReference>
<feature type="coiled-coil region" evidence="1">
    <location>
        <begin position="102"/>
        <end position="129"/>
    </location>
</feature>
<keyword evidence="5" id="KW-1185">Reference proteome</keyword>
<protein>
    <submittedName>
        <fullName evidence="4">EAL domain-containing protein</fullName>
    </submittedName>
</protein>
<evidence type="ECO:0000256" key="1">
    <source>
        <dbReference type="SAM" id="Coils"/>
    </source>
</evidence>
<dbReference type="Proteomes" id="UP000598488">
    <property type="component" value="Unassembled WGS sequence"/>
</dbReference>
<organism evidence="4 5">
    <name type="scientific">Marinomonas ostreistagni</name>
    <dbReference type="NCBI Taxonomy" id="359209"/>
    <lineage>
        <taxon>Bacteria</taxon>
        <taxon>Pseudomonadati</taxon>
        <taxon>Pseudomonadota</taxon>
        <taxon>Gammaproteobacteria</taxon>
        <taxon>Oceanospirillales</taxon>
        <taxon>Oceanospirillaceae</taxon>
        <taxon>Marinomonas</taxon>
    </lineage>
</organism>
<dbReference type="SMART" id="SM00052">
    <property type="entry name" value="EAL"/>
    <property type="match status" value="1"/>
</dbReference>
<dbReference type="Pfam" id="PF00563">
    <property type="entry name" value="EAL"/>
    <property type="match status" value="1"/>
</dbReference>
<dbReference type="EMBL" id="JAEMUH010000005">
    <property type="protein sequence ID" value="MBJ7550247.1"/>
    <property type="molecule type" value="Genomic_DNA"/>
</dbReference>
<dbReference type="SUPFAM" id="SSF141868">
    <property type="entry name" value="EAL domain-like"/>
    <property type="match status" value="1"/>
</dbReference>
<dbReference type="InterPro" id="IPR043128">
    <property type="entry name" value="Rev_trsase/Diguanyl_cyclase"/>
</dbReference>
<dbReference type="SUPFAM" id="SSF55785">
    <property type="entry name" value="PYP-like sensor domain (PAS domain)"/>
    <property type="match status" value="2"/>
</dbReference>
<feature type="domain" description="GGDEF" evidence="3">
    <location>
        <begin position="325"/>
        <end position="458"/>
    </location>
</feature>
<evidence type="ECO:0000259" key="2">
    <source>
        <dbReference type="PROSITE" id="PS50883"/>
    </source>
</evidence>
<dbReference type="Gene3D" id="3.30.450.20">
    <property type="entry name" value="PAS domain"/>
    <property type="match status" value="2"/>
</dbReference>
<dbReference type="InterPro" id="IPR000160">
    <property type="entry name" value="GGDEF_dom"/>
</dbReference>
<dbReference type="CDD" id="cd01948">
    <property type="entry name" value="EAL"/>
    <property type="match status" value="1"/>
</dbReference>
<evidence type="ECO:0000313" key="4">
    <source>
        <dbReference type="EMBL" id="MBJ7550247.1"/>
    </source>
</evidence>
<dbReference type="InterPro" id="IPR035919">
    <property type="entry name" value="EAL_sf"/>
</dbReference>
<keyword evidence="1" id="KW-0175">Coiled coil</keyword>
<dbReference type="Pfam" id="PF00990">
    <property type="entry name" value="GGDEF"/>
    <property type="match status" value="1"/>
</dbReference>
<evidence type="ECO:0000259" key="3">
    <source>
        <dbReference type="PROSITE" id="PS50887"/>
    </source>
</evidence>
<dbReference type="InterPro" id="IPR000014">
    <property type="entry name" value="PAS"/>
</dbReference>
<dbReference type="RefSeq" id="WP_199461884.1">
    <property type="nucleotide sequence ID" value="NZ_JAEMUH010000005.1"/>
</dbReference>
<dbReference type="SMART" id="SM00267">
    <property type="entry name" value="GGDEF"/>
    <property type="match status" value="1"/>
</dbReference>
<dbReference type="InterPro" id="IPR029787">
    <property type="entry name" value="Nucleotide_cyclase"/>
</dbReference>
<dbReference type="PROSITE" id="PS50887">
    <property type="entry name" value="GGDEF"/>
    <property type="match status" value="1"/>
</dbReference>
<dbReference type="NCBIfam" id="TIGR00254">
    <property type="entry name" value="GGDEF"/>
    <property type="match status" value="1"/>
</dbReference>
<comment type="caution">
    <text evidence="4">The sequence shown here is derived from an EMBL/GenBank/DDBJ whole genome shotgun (WGS) entry which is preliminary data.</text>
</comment>
<dbReference type="PANTHER" id="PTHR44757">
    <property type="entry name" value="DIGUANYLATE CYCLASE DGCP"/>
    <property type="match status" value="1"/>
</dbReference>
<accession>A0ABS0Z9B0</accession>
<proteinExistence type="predicted"/>
<sequence length="735" mass="83641">MAKPCNPKSAGSRLEQIIGLGERSVRKNYYPQLKENAEQVKRFRALLDFTSDWVILLSLQPFQICDVNEPVCHFFDLEAKDIINGRHRDVTHKYPESSFAELIRHLRQLVKEQDNMDELTNELSIQHNEQSVWLELTCRFARFEGQHFITVVGRDITERKRHEQALQRLLNEKEALIDNALVGLAWIKNRVILSCNRKLEEMLGYDHGGADGLPTHEFYESLEAYQEFGSEAYRELGHGHKFTGRVKMTRRDGTYLWCELTGNAINPDEPDEGSVWIFSDVHEHMLNQEKAEFLALHDPLTELPNHKQLQQEFLQVSSKENSSEEHIAIISLDLDRFKNVNDLLGYTESNKLLSKVAGRLRRCVDTQGIVSRQGGDEFNILLPGLASVEFCLPLIRKIHAELLKPQQLAKQYIALSCSMGIAVYPQDGQDLDTLLSRSEMAMYEAKASGRNTYRFFNEAMNRTANETYTLSLGLAKAIELKQFELHYQPQIDIKSNQLIGAEALIRWRHPELGLIPPNKFIPIAEESGQIVAIGKWVLEEACQQVKSWHALGLTDTVIAVNLSAIQFTSGDIEETVRQTLATTGVTANMIELELTESIIIKDAENVLEKVKRLKQMGCNLSIDDFGTGYSSLAYLKRFSVDTLKIDQAFVRDMSRNKDDEIIVRTIIQMAQNLGLKTIAEGIEDQATLDLLKHHQCDEAQGYLIAKPMNQEDFHNYILAKQRGNASTIQISTDDL</sequence>
<dbReference type="SUPFAM" id="SSF55073">
    <property type="entry name" value="Nucleotide cyclase"/>
    <property type="match status" value="1"/>
</dbReference>
<dbReference type="InterPro" id="IPR035965">
    <property type="entry name" value="PAS-like_dom_sf"/>
</dbReference>
<dbReference type="InterPro" id="IPR052155">
    <property type="entry name" value="Biofilm_reg_signaling"/>
</dbReference>
<dbReference type="CDD" id="cd01949">
    <property type="entry name" value="GGDEF"/>
    <property type="match status" value="1"/>
</dbReference>
<dbReference type="Pfam" id="PF13426">
    <property type="entry name" value="PAS_9"/>
    <property type="match status" value="2"/>
</dbReference>
<dbReference type="InterPro" id="IPR001633">
    <property type="entry name" value="EAL_dom"/>
</dbReference>